<gene>
    <name evidence="2" type="ORF">BN444_04246</name>
</gene>
<feature type="signal peptide" evidence="1">
    <location>
        <begin position="1"/>
        <end position="25"/>
    </location>
</feature>
<dbReference type="AlphaFoldDB" id="A0A1C3TKQ9"/>
<evidence type="ECO:0000256" key="1">
    <source>
        <dbReference type="SAM" id="SignalP"/>
    </source>
</evidence>
<feature type="chain" id="PRO_5008682010" description="Secreted protein" evidence="1">
    <location>
        <begin position="26"/>
        <end position="67"/>
    </location>
</feature>
<accession>A0A1C3TKQ9</accession>
<proteinExistence type="predicted"/>
<dbReference type="Proteomes" id="UP000093071">
    <property type="component" value="Chromosome I"/>
</dbReference>
<evidence type="ECO:0000313" key="3">
    <source>
        <dbReference type="Proteomes" id="UP000093071"/>
    </source>
</evidence>
<evidence type="ECO:0008006" key="4">
    <source>
        <dbReference type="Google" id="ProtNLM"/>
    </source>
</evidence>
<sequence length="67" mass="6960">MPRLPAPLLLSLALAALAAALPAGAAERRAAAAAIVFGVNGHDDRPAYPLSQAEAVFKLLDQRNLRS</sequence>
<organism evidence="2 3">
    <name type="scientific">Xanthomonas translucens pv. translucens DSM 18974</name>
    <dbReference type="NCBI Taxonomy" id="1261556"/>
    <lineage>
        <taxon>Bacteria</taxon>
        <taxon>Pseudomonadati</taxon>
        <taxon>Pseudomonadota</taxon>
        <taxon>Gammaproteobacteria</taxon>
        <taxon>Lysobacterales</taxon>
        <taxon>Lysobacteraceae</taxon>
        <taxon>Xanthomonas</taxon>
        <taxon>Xanthomonas translucens group</taxon>
    </lineage>
</organism>
<name>A0A1C3TKQ9_XANCT</name>
<evidence type="ECO:0000313" key="2">
    <source>
        <dbReference type="EMBL" id="SCB03813.1"/>
    </source>
</evidence>
<keyword evidence="1" id="KW-0732">Signal</keyword>
<protein>
    <recommendedName>
        <fullName evidence="4">Secreted protein</fullName>
    </recommendedName>
</protein>
<dbReference type="EMBL" id="LT604072">
    <property type="protein sequence ID" value="SCB03813.1"/>
    <property type="molecule type" value="Genomic_DNA"/>
</dbReference>
<reference evidence="3" key="1">
    <citation type="submission" date="2016-07" db="EMBL/GenBank/DDBJ databases">
        <authorList>
            <person name="Jaenicke Sebastian"/>
        </authorList>
    </citation>
    <scope>NUCLEOTIDE SEQUENCE [LARGE SCALE GENOMIC DNA]</scope>
</reference>